<evidence type="ECO:0000313" key="3">
    <source>
        <dbReference type="Proteomes" id="UP000694240"/>
    </source>
</evidence>
<dbReference type="Proteomes" id="UP000694240">
    <property type="component" value="Chromosome 3"/>
</dbReference>
<proteinExistence type="predicted"/>
<sequence length="22" mass="2618">RVNTGTESERREENTKITINNR</sequence>
<evidence type="ECO:0000313" key="2">
    <source>
        <dbReference type="EMBL" id="KAG7629258.1"/>
    </source>
</evidence>
<protein>
    <submittedName>
        <fullName evidence="2">Uncharacterized protein</fullName>
    </submittedName>
</protein>
<keyword evidence="3" id="KW-1185">Reference proteome</keyword>
<name>A0A8T2EZM2_9BRAS</name>
<gene>
    <name evidence="2" type="ORF">ISN45_At03g054090</name>
</gene>
<accession>A0A8T2EZM2</accession>
<organism evidence="2 3">
    <name type="scientific">Arabidopsis thaliana x Arabidopsis arenosa</name>
    <dbReference type="NCBI Taxonomy" id="1240361"/>
    <lineage>
        <taxon>Eukaryota</taxon>
        <taxon>Viridiplantae</taxon>
        <taxon>Streptophyta</taxon>
        <taxon>Embryophyta</taxon>
        <taxon>Tracheophyta</taxon>
        <taxon>Spermatophyta</taxon>
        <taxon>Magnoliopsida</taxon>
        <taxon>eudicotyledons</taxon>
        <taxon>Gunneridae</taxon>
        <taxon>Pentapetalae</taxon>
        <taxon>rosids</taxon>
        <taxon>malvids</taxon>
        <taxon>Brassicales</taxon>
        <taxon>Brassicaceae</taxon>
        <taxon>Camelineae</taxon>
        <taxon>Arabidopsis</taxon>
    </lineage>
</organism>
<feature type="region of interest" description="Disordered" evidence="1">
    <location>
        <begin position="1"/>
        <end position="22"/>
    </location>
</feature>
<dbReference type="EMBL" id="JAEFBK010000003">
    <property type="protein sequence ID" value="KAG7629258.1"/>
    <property type="molecule type" value="Genomic_DNA"/>
</dbReference>
<evidence type="ECO:0000256" key="1">
    <source>
        <dbReference type="SAM" id="MobiDB-lite"/>
    </source>
</evidence>
<reference evidence="2 3" key="1">
    <citation type="submission" date="2020-12" db="EMBL/GenBank/DDBJ databases">
        <title>Concerted genomic and epigenomic changes stabilize Arabidopsis allopolyploids.</title>
        <authorList>
            <person name="Chen Z."/>
        </authorList>
    </citation>
    <scope>NUCLEOTIDE SEQUENCE [LARGE SCALE GENOMIC DNA]</scope>
    <source>
        <strain evidence="2">Allo738</strain>
        <tissue evidence="2">Leaf</tissue>
    </source>
</reference>
<comment type="caution">
    <text evidence="2">The sequence shown here is derived from an EMBL/GenBank/DDBJ whole genome shotgun (WGS) entry which is preliminary data.</text>
</comment>
<dbReference type="AlphaFoldDB" id="A0A8T2EZM2"/>
<feature type="non-terminal residue" evidence="2">
    <location>
        <position position="1"/>
    </location>
</feature>